<proteinExistence type="predicted"/>
<sequence>DCIITYHWVRVKSRANWYWNEKKADPSTRSRFIEIVAQYRILALPCVRNSLGHRMDNQLSISVGQYESHRLQTFGPTLAPILLQDNRRSSVGSKSRNKPFFT</sequence>
<reference evidence="1" key="2">
    <citation type="submission" date="2013-05" db="EMBL/GenBank/DDBJ databases">
        <authorList>
            <person name="Carter J.-M."/>
            <person name="Baker S.C."/>
            <person name="Pink R."/>
            <person name="Carter D.R.F."/>
            <person name="Collins A."/>
            <person name="Tomlin J."/>
            <person name="Gibbs M."/>
            <person name="Breuker C.J."/>
        </authorList>
    </citation>
    <scope>NUCLEOTIDE SEQUENCE</scope>
    <source>
        <tissue evidence="1">Ovary</tissue>
    </source>
</reference>
<reference evidence="1" key="1">
    <citation type="journal article" date="2013" name="BMC Genomics">
        <title>Unscrambling butterfly oogenesis.</title>
        <authorList>
            <person name="Carter J.M."/>
            <person name="Baker S.C."/>
            <person name="Pink R."/>
            <person name="Carter D.R."/>
            <person name="Collins A."/>
            <person name="Tomlin J."/>
            <person name="Gibbs M."/>
            <person name="Breuker C.J."/>
        </authorList>
    </citation>
    <scope>NUCLEOTIDE SEQUENCE</scope>
    <source>
        <tissue evidence="1">Ovary</tissue>
    </source>
</reference>
<feature type="non-terminal residue" evidence="1">
    <location>
        <position position="1"/>
    </location>
</feature>
<organism evidence="1">
    <name type="scientific">Pararge aegeria</name>
    <name type="common">speckled wood butterfly</name>
    <dbReference type="NCBI Taxonomy" id="116150"/>
    <lineage>
        <taxon>Eukaryota</taxon>
        <taxon>Metazoa</taxon>
        <taxon>Ecdysozoa</taxon>
        <taxon>Arthropoda</taxon>
        <taxon>Hexapoda</taxon>
        <taxon>Insecta</taxon>
        <taxon>Pterygota</taxon>
        <taxon>Neoptera</taxon>
        <taxon>Endopterygota</taxon>
        <taxon>Lepidoptera</taxon>
        <taxon>Glossata</taxon>
        <taxon>Ditrysia</taxon>
        <taxon>Papilionoidea</taxon>
        <taxon>Nymphalidae</taxon>
        <taxon>Satyrinae</taxon>
        <taxon>Satyrini</taxon>
        <taxon>Parargina</taxon>
        <taxon>Pararge</taxon>
    </lineage>
</organism>
<accession>S4P1L8</accession>
<evidence type="ECO:0000313" key="1">
    <source>
        <dbReference type="EMBL" id="JAA80135.1"/>
    </source>
</evidence>
<name>S4P1L8_9NEOP</name>
<protein>
    <submittedName>
        <fullName evidence="1">Uncharacterized protein</fullName>
    </submittedName>
</protein>
<dbReference type="AlphaFoldDB" id="S4P1L8"/>
<dbReference type="EMBL" id="GAIX01012425">
    <property type="protein sequence ID" value="JAA80135.1"/>
    <property type="molecule type" value="Transcribed_RNA"/>
</dbReference>